<comment type="caution">
    <text evidence="3">The sequence shown here is derived from an EMBL/GenBank/DDBJ whole genome shotgun (WGS) entry which is preliminary data.</text>
</comment>
<feature type="region of interest" description="Disordered" evidence="1">
    <location>
        <begin position="1"/>
        <end position="144"/>
    </location>
</feature>
<keyword evidence="2" id="KW-0472">Membrane</keyword>
<feature type="compositionally biased region" description="Low complexity" evidence="1">
    <location>
        <begin position="907"/>
        <end position="928"/>
    </location>
</feature>
<feature type="compositionally biased region" description="Acidic residues" evidence="1">
    <location>
        <begin position="296"/>
        <end position="309"/>
    </location>
</feature>
<keyword evidence="2" id="KW-1133">Transmembrane helix</keyword>
<feature type="compositionally biased region" description="Polar residues" evidence="1">
    <location>
        <begin position="212"/>
        <end position="229"/>
    </location>
</feature>
<dbReference type="Proteomes" id="UP000703661">
    <property type="component" value="Unassembled WGS sequence"/>
</dbReference>
<feature type="region of interest" description="Disordered" evidence="1">
    <location>
        <begin position="439"/>
        <end position="460"/>
    </location>
</feature>
<feature type="transmembrane region" description="Helical" evidence="2">
    <location>
        <begin position="1216"/>
        <end position="1235"/>
    </location>
</feature>
<feature type="compositionally biased region" description="Polar residues" evidence="1">
    <location>
        <begin position="106"/>
        <end position="118"/>
    </location>
</feature>
<proteinExistence type="predicted"/>
<feature type="compositionally biased region" description="Polar residues" evidence="1">
    <location>
        <begin position="879"/>
        <end position="893"/>
    </location>
</feature>
<feature type="region of interest" description="Disordered" evidence="1">
    <location>
        <begin position="234"/>
        <end position="317"/>
    </location>
</feature>
<feature type="compositionally biased region" description="Polar residues" evidence="1">
    <location>
        <begin position="45"/>
        <end position="61"/>
    </location>
</feature>
<feature type="compositionally biased region" description="Basic and acidic residues" evidence="1">
    <location>
        <begin position="932"/>
        <end position="945"/>
    </location>
</feature>
<protein>
    <submittedName>
        <fullName evidence="3">Uncharacterized protein</fullName>
    </submittedName>
</protein>
<organism evidence="3 4">
    <name type="scientific">Entomortierella chlamydospora</name>
    <dbReference type="NCBI Taxonomy" id="101097"/>
    <lineage>
        <taxon>Eukaryota</taxon>
        <taxon>Fungi</taxon>
        <taxon>Fungi incertae sedis</taxon>
        <taxon>Mucoromycota</taxon>
        <taxon>Mortierellomycotina</taxon>
        <taxon>Mortierellomycetes</taxon>
        <taxon>Mortierellales</taxon>
        <taxon>Mortierellaceae</taxon>
        <taxon>Entomortierella</taxon>
    </lineage>
</organism>
<evidence type="ECO:0000256" key="2">
    <source>
        <dbReference type="SAM" id="Phobius"/>
    </source>
</evidence>
<evidence type="ECO:0000313" key="3">
    <source>
        <dbReference type="EMBL" id="KAG0011766.1"/>
    </source>
</evidence>
<feature type="compositionally biased region" description="Low complexity" evidence="1">
    <location>
        <begin position="441"/>
        <end position="459"/>
    </location>
</feature>
<reference evidence="3" key="1">
    <citation type="journal article" date="2020" name="Fungal Divers.">
        <title>Resolving the Mortierellaceae phylogeny through synthesis of multi-gene phylogenetics and phylogenomics.</title>
        <authorList>
            <person name="Vandepol N."/>
            <person name="Liber J."/>
            <person name="Desiro A."/>
            <person name="Na H."/>
            <person name="Kennedy M."/>
            <person name="Barry K."/>
            <person name="Grigoriev I.V."/>
            <person name="Miller A.N."/>
            <person name="O'Donnell K."/>
            <person name="Stajich J.E."/>
            <person name="Bonito G."/>
        </authorList>
    </citation>
    <scope>NUCLEOTIDE SEQUENCE</scope>
    <source>
        <strain evidence="3">NRRL 2769</strain>
    </source>
</reference>
<keyword evidence="2" id="KW-0812">Transmembrane</keyword>
<feature type="region of interest" description="Disordered" evidence="1">
    <location>
        <begin position="879"/>
        <end position="970"/>
    </location>
</feature>
<sequence length="1294" mass="142438">MSIPIPGAIDPAQLPQGQDTSTSDLARSHTLPLHTLSPAVHPALPTTSTDLISSNSNNGGTHQPLHINPAYQPSPAEQTLPSQQSVPLSTPTLPTVRVNVDGNPLTPANNESSNINHTISDRSKSLPAPLTNRDRANFTSFNPRSGLSKPMRGVSALGALITASSTAVYTGMTNTVQTKPTTENSKNKRRERSEIRPFYRTVSGFIHPRRSMSYSSIPSPRTSPFLTPIETSSLESNSMESYASEEGNPLDCTAPDDTGQSRELRKGQGFGKSRRKALKMKFRRLQRRRGPRESDDCQDEVTSESDPEADVIANRGDGSRGIGLARKLADGLPTSKAEVLNTDPSLLPPSPQPQTRAISGQSRESPIATVPAYAMVYESGSVRTMPLSVVTKGSSIPAAPVVISEQTSRAFSMPSTPWGEPSRGSSTTRFKEMIKRNVGLSSASPSTPTMPSSTATSPSVVKSNYQPWSAIGDFLISGDDQPSSKFSVSRLTGRRKKSKKIRRRRKGFVGAGLGAGVLGVMARRIIGREDASIDEDDEDATFASMRENPHQHHFRAFIPHLLQPVNEGHPHGGLDPVLEEAPGGQAFDLKTMETQRSPISRALAEARQFDRDPNVLLAELEPLPADFANAFSALTAPPVSAETVPTPNAATTKGWSSMPPSSPALATATGGWGGEGVNGGNTLQTPVTNGMSHSATMPSTISALSVPLLTTQGTPPLSTSPSSSISQPKSVKPDPPELRPLAPRSFLFKSYQHSRFHGRYAYYVFRIRENYIEYGKLPVSLDHACAEYFHEADRTYRELENKAKLWHEERRAALMKREKEFEEVRQTGIRLYGEEDEEAGVFTEVSGNESDASSCYKYDEDITDSRSVFEKLLRVTAETNGPNNLDTDPTKSIPNLDGGFFRRDRSPSSFSNSDAASISSAATTPATSHFGTSERSDDPKCRGRDPSPSLVVESEHGSLGTEVDSHNPLNIPNMTEGVWEQTACPRELAGLEEMQRAIDNAYWRKVERNHYEDSRQQLHGLHLYLSNLTENVEYELYEKTCDIEILKAKRNATLFEIINGDKTNPMWLESPSLKQKDEFLNWIAICLVGRENYMIDIANIQITLLQGKLQTKRAETQQTMRELEVTLRKLNHLDDNAKKLAVTLGRTLDTSEVKNALQPSSVTGLTLAQTVECKIKDVNERIMVCSRIMNAARLNLNRLQYEIELEQRSIRLFRQYKIGIAVVTILVIGTLWLLYNRRDIITMNLFKPAMSPVPLSPLEEASQNLQCKPVMENGLTRLSQSSFEVCRYSDQHDS</sequence>
<accession>A0A9P6MTC5</accession>
<dbReference type="EMBL" id="JAAAID010001091">
    <property type="protein sequence ID" value="KAG0011766.1"/>
    <property type="molecule type" value="Genomic_DNA"/>
</dbReference>
<evidence type="ECO:0000256" key="1">
    <source>
        <dbReference type="SAM" id="MobiDB-lite"/>
    </source>
</evidence>
<feature type="compositionally biased region" description="Polar residues" evidence="1">
    <location>
        <begin position="15"/>
        <end position="25"/>
    </location>
</feature>
<feature type="compositionally biased region" description="Polar residues" evidence="1">
    <location>
        <begin position="355"/>
        <end position="364"/>
    </location>
</feature>
<feature type="region of interest" description="Disordered" evidence="1">
    <location>
        <begin position="341"/>
        <end position="364"/>
    </location>
</feature>
<feature type="region of interest" description="Disordered" evidence="1">
    <location>
        <begin position="210"/>
        <end position="229"/>
    </location>
</feature>
<feature type="region of interest" description="Disordered" evidence="1">
    <location>
        <begin position="709"/>
        <end position="738"/>
    </location>
</feature>
<evidence type="ECO:0000313" key="4">
    <source>
        <dbReference type="Proteomes" id="UP000703661"/>
    </source>
</evidence>
<feature type="compositionally biased region" description="Low complexity" evidence="1">
    <location>
        <begin position="709"/>
        <end position="730"/>
    </location>
</feature>
<name>A0A9P6MTC5_9FUNG</name>
<feature type="region of interest" description="Disordered" evidence="1">
    <location>
        <begin position="177"/>
        <end position="196"/>
    </location>
</feature>
<gene>
    <name evidence="3" type="ORF">BGZ80_000440</name>
</gene>
<feature type="compositionally biased region" description="Basic residues" evidence="1">
    <location>
        <begin position="272"/>
        <end position="290"/>
    </location>
</feature>
<keyword evidence="4" id="KW-1185">Reference proteome</keyword>
<feature type="compositionally biased region" description="Polar residues" evidence="1">
    <location>
        <begin position="75"/>
        <end position="93"/>
    </location>
</feature>